<accession>A0A2H3AWN2</accession>
<dbReference type="AlphaFoldDB" id="A0A2H3AWN2"/>
<dbReference type="EMBL" id="KZ293581">
    <property type="protein sequence ID" value="PBK58198.1"/>
    <property type="molecule type" value="Genomic_DNA"/>
</dbReference>
<dbReference type="Proteomes" id="UP000218334">
    <property type="component" value="Unassembled WGS sequence"/>
</dbReference>
<protein>
    <submittedName>
        <fullName evidence="2">Uncharacterized protein</fullName>
    </submittedName>
</protein>
<reference evidence="3" key="1">
    <citation type="journal article" date="2017" name="Nat. Ecol. Evol.">
        <title>Genome expansion and lineage-specific genetic innovations in the forest pathogenic fungi Armillaria.</title>
        <authorList>
            <person name="Sipos G."/>
            <person name="Prasanna A.N."/>
            <person name="Walter M.C."/>
            <person name="O'Connor E."/>
            <person name="Balint B."/>
            <person name="Krizsan K."/>
            <person name="Kiss B."/>
            <person name="Hess J."/>
            <person name="Varga T."/>
            <person name="Slot J."/>
            <person name="Riley R."/>
            <person name="Boka B."/>
            <person name="Rigling D."/>
            <person name="Barry K."/>
            <person name="Lee J."/>
            <person name="Mihaltcheva S."/>
            <person name="LaButti K."/>
            <person name="Lipzen A."/>
            <person name="Waldron R."/>
            <person name="Moloney N.M."/>
            <person name="Sperisen C."/>
            <person name="Kredics L."/>
            <person name="Vagvoelgyi C."/>
            <person name="Patrignani A."/>
            <person name="Fitzpatrick D."/>
            <person name="Nagy I."/>
            <person name="Doyle S."/>
            <person name="Anderson J.B."/>
            <person name="Grigoriev I.V."/>
            <person name="Gueldener U."/>
            <person name="Muensterkoetter M."/>
            <person name="Nagy L.G."/>
        </authorList>
    </citation>
    <scope>NUCLEOTIDE SEQUENCE [LARGE SCALE GENOMIC DNA]</scope>
    <source>
        <strain evidence="3">28-4</strain>
    </source>
</reference>
<proteinExistence type="predicted"/>
<name>A0A2H3AWN2_9AGAR</name>
<evidence type="ECO:0000313" key="2">
    <source>
        <dbReference type="EMBL" id="PBK58198.1"/>
    </source>
</evidence>
<sequence length="683" mass="77685">MSSESNLSFEELSKDPTLLMRHAQPGKPLQGWEGRCGAVVDPHALLTTSNASRGLLQPPMGRDRSIYMRENYRYGQDDHLCWPQPYSPLRPHLGCIRLTCTETRFQPLYELPRLSDFVPWDDSSAIRGPGTWQRLQFTLFREACAPIIRAAEGGTWDEPHKSLILTNAHYLRMFLEHVETLPLVFERLRLCVAETQRLALELQAIIDYLTVYRPRMLGHTQRPSGEGSSGDDHLVGVFTMNPTVALEFCRAGVPIWYIHPLKMAGNIRIDTVEPVQDPLHLHIPTTPCRLKTRPIHIGAATDEAKYKAIERFTRSHLDAPNPFNTVQPPNLVHPEPAPSSADPARYRPYKRPGLSRRGKQKPASQLARGDTAKFDVVDHSLLPPLIVAWRRGLESVNADKGRPPCSAFGYALPRPDLFVTVQSQAKQSLMVSSWLRLRQGLLARLQAHFTPEVKTHQLWRTILQMDWLNTQSGSSSGRGEQIRRDQALAFLDGCHEELTVDTSVVAEGHWRGTSSSTLSHDDLREILWELAETNFRLEFSALDQKLSQKTDARHCKLVGECFPHGRWNLLHCVDLGSANWGLAHSNWLQRAPYILSMRRCMRDWRGCPASLSSDKDRYSEADIDDIHQDIASYYCETFFMTFGRAPILPRRLAHTPSVPYIPEARRCYHAQEPGYLLDVSQWD</sequence>
<feature type="compositionally biased region" description="Basic residues" evidence="1">
    <location>
        <begin position="347"/>
        <end position="360"/>
    </location>
</feature>
<evidence type="ECO:0000256" key="1">
    <source>
        <dbReference type="SAM" id="MobiDB-lite"/>
    </source>
</evidence>
<keyword evidence="3" id="KW-1185">Reference proteome</keyword>
<gene>
    <name evidence="2" type="ORF">ARMSODRAFT_1028449</name>
</gene>
<evidence type="ECO:0000313" key="3">
    <source>
        <dbReference type="Proteomes" id="UP000218334"/>
    </source>
</evidence>
<organism evidence="2 3">
    <name type="scientific">Armillaria solidipes</name>
    <dbReference type="NCBI Taxonomy" id="1076256"/>
    <lineage>
        <taxon>Eukaryota</taxon>
        <taxon>Fungi</taxon>
        <taxon>Dikarya</taxon>
        <taxon>Basidiomycota</taxon>
        <taxon>Agaricomycotina</taxon>
        <taxon>Agaricomycetes</taxon>
        <taxon>Agaricomycetidae</taxon>
        <taxon>Agaricales</taxon>
        <taxon>Marasmiineae</taxon>
        <taxon>Physalacriaceae</taxon>
        <taxon>Armillaria</taxon>
    </lineage>
</organism>
<feature type="region of interest" description="Disordered" evidence="1">
    <location>
        <begin position="317"/>
        <end position="370"/>
    </location>
</feature>